<dbReference type="InterPro" id="IPR037493">
    <property type="entry name" value="ExoIII-like"/>
</dbReference>
<dbReference type="PROSITE" id="PS51435">
    <property type="entry name" value="AP_NUCLEASE_F1_4"/>
    <property type="match status" value="1"/>
</dbReference>
<evidence type="ECO:0000256" key="4">
    <source>
        <dbReference type="ARBA" id="ARBA00022842"/>
    </source>
</evidence>
<dbReference type="EMBL" id="JADOTZ010000001">
    <property type="protein sequence ID" value="MBG6084026.1"/>
    <property type="molecule type" value="Genomic_DNA"/>
</dbReference>
<comment type="caution">
    <text evidence="9">The sequence shown here is derived from an EMBL/GenBank/DDBJ whole genome shotgun (WGS) entry which is preliminary data.</text>
</comment>
<name>A0A931DAV7_9MICC</name>
<dbReference type="Gene3D" id="3.60.10.10">
    <property type="entry name" value="Endonuclease/exonuclease/phosphatase"/>
    <property type="match status" value="1"/>
</dbReference>
<accession>A0A931DAV7</accession>
<protein>
    <submittedName>
        <fullName evidence="9">Exodeoxyribonuclease-3</fullName>
        <ecNumber evidence="9">3.1.11.2</ecNumber>
    </submittedName>
</protein>
<dbReference type="InterPro" id="IPR005135">
    <property type="entry name" value="Endo/exonuclease/phosphatase"/>
</dbReference>
<evidence type="ECO:0000313" key="9">
    <source>
        <dbReference type="EMBL" id="MBG6084026.1"/>
    </source>
</evidence>
<evidence type="ECO:0000256" key="5">
    <source>
        <dbReference type="PIRSR" id="PIRSR604808-1"/>
    </source>
</evidence>
<gene>
    <name evidence="9" type="ORF">IW252_000793</name>
</gene>
<proteinExistence type="inferred from homology"/>
<dbReference type="PANTHER" id="PTHR43250:SF2">
    <property type="entry name" value="EXODEOXYRIBONUCLEASE III"/>
    <property type="match status" value="1"/>
</dbReference>
<evidence type="ECO:0000256" key="1">
    <source>
        <dbReference type="ARBA" id="ARBA00007092"/>
    </source>
</evidence>
<evidence type="ECO:0000259" key="8">
    <source>
        <dbReference type="Pfam" id="PF03372"/>
    </source>
</evidence>
<sequence length="282" mass="31654">MTNAETPATANVYTKAPGALRVASVNVNGIRAAYKKGMAEWLAGRDVDILNLQEVRAPDALFRELIGEGWHLVHAEAAAKGRAGVAICSRSEPDAVREHIGEEYFADSGRWVEADFTVKGQQVTVVSAYVHSGELGTQKQDDKYRFLETMTRRMPALAERTDHVLITGDLNVCHTERDIKNWKPNHNKRAGVMDEEIVYFDRFFGDIGYRDVARQLAGDVQGPYSWWSYRGQAFDNDAGWRIDYHMATPALMARATHAVVDRAATYDTRFSDHAPVVVDYQF</sequence>
<dbReference type="GO" id="GO:0046872">
    <property type="term" value="F:metal ion binding"/>
    <property type="evidence" value="ECO:0007669"/>
    <property type="project" value="UniProtKB-KW"/>
</dbReference>
<evidence type="ECO:0000313" key="10">
    <source>
        <dbReference type="Proteomes" id="UP000625033"/>
    </source>
</evidence>
<dbReference type="GO" id="GO:0008311">
    <property type="term" value="F:double-stranded DNA 3'-5' DNA exonuclease activity"/>
    <property type="evidence" value="ECO:0007669"/>
    <property type="project" value="UniProtKB-EC"/>
</dbReference>
<comment type="similarity">
    <text evidence="1">Belongs to the DNA repair enzymes AP/ExoA family.</text>
</comment>
<dbReference type="PANTHER" id="PTHR43250">
    <property type="entry name" value="EXODEOXYRIBONUCLEASE III"/>
    <property type="match status" value="1"/>
</dbReference>
<dbReference type="InterPro" id="IPR004808">
    <property type="entry name" value="AP_endonuc_1"/>
</dbReference>
<feature type="binding site" evidence="6">
    <location>
        <position position="272"/>
    </location>
    <ligand>
        <name>Mg(2+)</name>
        <dbReference type="ChEBI" id="CHEBI:18420"/>
        <label>1</label>
    </ligand>
</feature>
<dbReference type="CDD" id="cd10281">
    <property type="entry name" value="Nape_like_AP-endo"/>
    <property type="match status" value="1"/>
</dbReference>
<feature type="domain" description="Endonuclease/exonuclease/phosphatase" evidence="8">
    <location>
        <begin position="23"/>
        <end position="273"/>
    </location>
</feature>
<dbReference type="SUPFAM" id="SSF56219">
    <property type="entry name" value="DNase I-like"/>
    <property type="match status" value="1"/>
</dbReference>
<feature type="active site" evidence="5">
    <location>
        <position position="129"/>
    </location>
</feature>
<feature type="site" description="Transition state stabilizer" evidence="7">
    <location>
        <position position="171"/>
    </location>
</feature>
<keyword evidence="4 6" id="KW-0460">Magnesium</keyword>
<feature type="binding site" evidence="6">
    <location>
        <position position="171"/>
    </location>
    <ligand>
        <name>Mg(2+)</name>
        <dbReference type="ChEBI" id="CHEBI:18420"/>
        <label>1</label>
    </ligand>
</feature>
<reference evidence="9" key="1">
    <citation type="submission" date="2020-11" db="EMBL/GenBank/DDBJ databases">
        <title>Sequencing the genomes of 1000 actinobacteria strains.</title>
        <authorList>
            <person name="Klenk H.-P."/>
        </authorList>
    </citation>
    <scope>NUCLEOTIDE SEQUENCE</scope>
    <source>
        <strain evidence="9">DSM 26152</strain>
    </source>
</reference>
<comment type="cofactor">
    <cofactor evidence="6">
        <name>Mg(2+)</name>
        <dbReference type="ChEBI" id="CHEBI:18420"/>
    </cofactor>
    <cofactor evidence="6">
        <name>Mn(2+)</name>
        <dbReference type="ChEBI" id="CHEBI:29035"/>
    </cofactor>
    <text evidence="6">Probably binds two magnesium or manganese ions per subunit.</text>
</comment>
<keyword evidence="2 6" id="KW-0479">Metal-binding</keyword>
<feature type="binding site" evidence="6">
    <location>
        <position position="273"/>
    </location>
    <ligand>
        <name>Mg(2+)</name>
        <dbReference type="ChEBI" id="CHEBI:18420"/>
        <label>1</label>
    </ligand>
</feature>
<dbReference type="RefSeq" id="WP_331271433.1">
    <property type="nucleotide sequence ID" value="NZ_JADOTZ010000001.1"/>
</dbReference>
<feature type="binding site" evidence="6">
    <location>
        <position position="54"/>
    </location>
    <ligand>
        <name>Mg(2+)</name>
        <dbReference type="ChEBI" id="CHEBI:18420"/>
        <label>1</label>
    </ligand>
</feature>
<feature type="binding site" evidence="6">
    <location>
        <position position="26"/>
    </location>
    <ligand>
        <name>Mg(2+)</name>
        <dbReference type="ChEBI" id="CHEBI:18420"/>
        <label>1</label>
    </ligand>
</feature>
<evidence type="ECO:0000256" key="7">
    <source>
        <dbReference type="PIRSR" id="PIRSR604808-3"/>
    </source>
</evidence>
<keyword evidence="10" id="KW-1185">Reference proteome</keyword>
<feature type="active site" description="Proton donor/acceptor" evidence="5">
    <location>
        <position position="169"/>
    </location>
</feature>
<dbReference type="GO" id="GO:0006281">
    <property type="term" value="P:DNA repair"/>
    <property type="evidence" value="ECO:0007669"/>
    <property type="project" value="InterPro"/>
</dbReference>
<evidence type="ECO:0000256" key="6">
    <source>
        <dbReference type="PIRSR" id="PIRSR604808-2"/>
    </source>
</evidence>
<dbReference type="NCBIfam" id="TIGR00633">
    <property type="entry name" value="xth"/>
    <property type="match status" value="1"/>
</dbReference>
<dbReference type="Pfam" id="PF03372">
    <property type="entry name" value="Exo_endo_phos"/>
    <property type="match status" value="1"/>
</dbReference>
<feature type="site" description="Important for catalytic activity" evidence="7">
    <location>
        <position position="243"/>
    </location>
</feature>
<keyword evidence="6" id="KW-0464">Manganese</keyword>
<evidence type="ECO:0000256" key="3">
    <source>
        <dbReference type="ARBA" id="ARBA00022801"/>
    </source>
</evidence>
<feature type="active site" description="Proton acceptor" evidence="5">
    <location>
        <position position="273"/>
    </location>
</feature>
<dbReference type="EC" id="3.1.11.2" evidence="9"/>
<organism evidence="9 10">
    <name type="scientific">Zhihengliuella flava</name>
    <dbReference type="NCBI Taxonomy" id="1285193"/>
    <lineage>
        <taxon>Bacteria</taxon>
        <taxon>Bacillati</taxon>
        <taxon>Actinomycetota</taxon>
        <taxon>Actinomycetes</taxon>
        <taxon>Micrococcales</taxon>
        <taxon>Micrococcaceae</taxon>
        <taxon>Zhihengliuella</taxon>
    </lineage>
</organism>
<dbReference type="InterPro" id="IPR036691">
    <property type="entry name" value="Endo/exonu/phosph_ase_sf"/>
</dbReference>
<dbReference type="NCBIfam" id="TIGR00195">
    <property type="entry name" value="exoDNase_III"/>
    <property type="match status" value="1"/>
</dbReference>
<evidence type="ECO:0000256" key="2">
    <source>
        <dbReference type="ARBA" id="ARBA00022723"/>
    </source>
</evidence>
<dbReference type="AlphaFoldDB" id="A0A931DAV7"/>
<keyword evidence="3 9" id="KW-0378">Hydrolase</keyword>
<feature type="site" description="Interaction with DNA substrate" evidence="7">
    <location>
        <position position="273"/>
    </location>
</feature>
<feature type="binding site" evidence="6">
    <location>
        <position position="169"/>
    </location>
    <ligand>
        <name>Mg(2+)</name>
        <dbReference type="ChEBI" id="CHEBI:18420"/>
        <label>1</label>
    </ligand>
</feature>
<dbReference type="Proteomes" id="UP000625033">
    <property type="component" value="Unassembled WGS sequence"/>
</dbReference>